<evidence type="ECO:0000259" key="3">
    <source>
        <dbReference type="Pfam" id="PF14417"/>
    </source>
</evidence>
<evidence type="ECO:0000313" key="4">
    <source>
        <dbReference type="EMBL" id="MBE3000296.1"/>
    </source>
</evidence>
<accession>A0ABR9P8X2</accession>
<keyword evidence="1" id="KW-0723">Serine/threonine-protein kinase</keyword>
<feature type="domain" description="MEDS" evidence="3">
    <location>
        <begin position="4"/>
        <end position="148"/>
    </location>
</feature>
<organism evidence="4 5">
    <name type="scientific">Nocardiopsis coralli</name>
    <dbReference type="NCBI Taxonomy" id="2772213"/>
    <lineage>
        <taxon>Bacteria</taxon>
        <taxon>Bacillati</taxon>
        <taxon>Actinomycetota</taxon>
        <taxon>Actinomycetes</taxon>
        <taxon>Streptosporangiales</taxon>
        <taxon>Nocardiopsidaceae</taxon>
        <taxon>Nocardiopsis</taxon>
    </lineage>
</organism>
<name>A0ABR9P8X2_9ACTN</name>
<proteinExistence type="predicted"/>
<protein>
    <submittedName>
        <fullName evidence="4">MEDS domain-containing protein</fullName>
    </submittedName>
</protein>
<dbReference type="PANTHER" id="PTHR35526">
    <property type="entry name" value="ANTI-SIGMA-F FACTOR RSBW-RELATED"/>
    <property type="match status" value="1"/>
</dbReference>
<evidence type="ECO:0000259" key="2">
    <source>
        <dbReference type="Pfam" id="PF13581"/>
    </source>
</evidence>
<evidence type="ECO:0000256" key="1">
    <source>
        <dbReference type="ARBA" id="ARBA00022527"/>
    </source>
</evidence>
<gene>
    <name evidence="4" type="ORF">IDM40_16540</name>
</gene>
<keyword evidence="1" id="KW-0418">Kinase</keyword>
<dbReference type="Proteomes" id="UP000806528">
    <property type="component" value="Unassembled WGS sequence"/>
</dbReference>
<dbReference type="InterPro" id="IPR047718">
    <property type="entry name" value="RsbA-like_anti_sig"/>
</dbReference>
<comment type="caution">
    <text evidence="4">The sequence shown here is derived from an EMBL/GenBank/DDBJ whole genome shotgun (WGS) entry which is preliminary data.</text>
</comment>
<dbReference type="RefSeq" id="WP_193122914.1">
    <property type="nucleotide sequence ID" value="NZ_JADBGI010000014.1"/>
</dbReference>
<dbReference type="InterPro" id="IPR050267">
    <property type="entry name" value="Anti-sigma-factor_SerPK"/>
</dbReference>
<dbReference type="InterPro" id="IPR025847">
    <property type="entry name" value="MEDS_domain"/>
</dbReference>
<reference evidence="4 5" key="1">
    <citation type="submission" date="2020-09" db="EMBL/GenBank/DDBJ databases">
        <title>Diversity and distribution of actinomycetes associated with coral in the coast of Hainan.</title>
        <authorList>
            <person name="Li F."/>
        </authorList>
    </citation>
    <scope>NUCLEOTIDE SEQUENCE [LARGE SCALE GENOMIC DNA]</scope>
    <source>
        <strain evidence="4 5">HNM0947</strain>
    </source>
</reference>
<dbReference type="EMBL" id="JADBGI010000014">
    <property type="protein sequence ID" value="MBE3000296.1"/>
    <property type="molecule type" value="Genomic_DNA"/>
</dbReference>
<dbReference type="Pfam" id="PF14417">
    <property type="entry name" value="MEDS"/>
    <property type="match status" value="1"/>
</dbReference>
<keyword evidence="5" id="KW-1185">Reference proteome</keyword>
<sequence>MTFTHQALLFARDQRFRSVAGGRLRAAVASGRPAVLAVAPHRSALLLDSLPPVVARSVQVMDRETLYDAPGRMLAALHRTALTHAPSRVTVVAEPPPVRGPAPAAQEWQRLEAVLATALEDTALDLLCVHDTRTLDPGTLAAVHATHPVLIGEHGAAANHAYLGPAAHSQRPAVPEPLPVAGAVHRAEIGQSLPRLRRDLTDLGAALRLPAAQVDGLVVAVNELAANVLEHGAGKGGVALWRSHDRWVCEVFDEAGLLTDPLAGYRPADGVRPRGYGLWITRQTCDYVEICGDADGTLVRLHFLDRAEDPPARAAERLTP</sequence>
<dbReference type="Pfam" id="PF13581">
    <property type="entry name" value="HATPase_c_2"/>
    <property type="match status" value="1"/>
</dbReference>
<feature type="domain" description="Histidine kinase/HSP90-like ATPase" evidence="2">
    <location>
        <begin position="192"/>
        <end position="302"/>
    </location>
</feature>
<dbReference type="PANTHER" id="PTHR35526:SF3">
    <property type="entry name" value="ANTI-SIGMA-F FACTOR RSBW"/>
    <property type="match status" value="1"/>
</dbReference>
<evidence type="ECO:0000313" key="5">
    <source>
        <dbReference type="Proteomes" id="UP000806528"/>
    </source>
</evidence>
<dbReference type="InterPro" id="IPR036890">
    <property type="entry name" value="HATPase_C_sf"/>
</dbReference>
<dbReference type="InterPro" id="IPR003594">
    <property type="entry name" value="HATPase_dom"/>
</dbReference>
<dbReference type="Gene3D" id="3.30.565.10">
    <property type="entry name" value="Histidine kinase-like ATPase, C-terminal domain"/>
    <property type="match status" value="1"/>
</dbReference>
<dbReference type="CDD" id="cd16936">
    <property type="entry name" value="HATPase_RsbW-like"/>
    <property type="match status" value="1"/>
</dbReference>
<dbReference type="SUPFAM" id="SSF55874">
    <property type="entry name" value="ATPase domain of HSP90 chaperone/DNA topoisomerase II/histidine kinase"/>
    <property type="match status" value="1"/>
</dbReference>
<keyword evidence="1" id="KW-0808">Transferase</keyword>
<dbReference type="NCBIfam" id="NF041045">
    <property type="entry name" value="RsbA_anti_sig"/>
    <property type="match status" value="1"/>
</dbReference>